<dbReference type="InterPro" id="IPR012796">
    <property type="entry name" value="Lysidine-tRNA-synth_C"/>
</dbReference>
<evidence type="ECO:0000256" key="1">
    <source>
        <dbReference type="ARBA" id="ARBA00004496"/>
    </source>
</evidence>
<name>A0A250FDC4_9FLAO</name>
<keyword evidence="5 8" id="KW-0547">Nucleotide-binding</keyword>
<dbReference type="RefSeq" id="WP_095914099.1">
    <property type="nucleotide sequence ID" value="NZ_CP022384.1"/>
</dbReference>
<dbReference type="HAMAP" id="MF_01161">
    <property type="entry name" value="tRNA_Ile_lys_synt"/>
    <property type="match status" value="1"/>
</dbReference>
<evidence type="ECO:0000256" key="2">
    <source>
        <dbReference type="ARBA" id="ARBA00022490"/>
    </source>
</evidence>
<dbReference type="AlphaFoldDB" id="A0A250FDC4"/>
<dbReference type="GO" id="GO:0032267">
    <property type="term" value="F:tRNA(Ile)-lysidine synthase activity"/>
    <property type="evidence" value="ECO:0007669"/>
    <property type="project" value="UniProtKB-EC"/>
</dbReference>
<dbReference type="InterPro" id="IPR012094">
    <property type="entry name" value="tRNA_Ile_lys_synt"/>
</dbReference>
<evidence type="ECO:0000313" key="11">
    <source>
        <dbReference type="Proteomes" id="UP000217276"/>
    </source>
</evidence>
<dbReference type="Proteomes" id="UP000217276">
    <property type="component" value="Chromosome"/>
</dbReference>
<dbReference type="EC" id="6.3.4.19" evidence="8"/>
<keyword evidence="6 8" id="KW-0067">ATP-binding</keyword>
<keyword evidence="2 8" id="KW-0963">Cytoplasm</keyword>
<dbReference type="SUPFAM" id="SSF56037">
    <property type="entry name" value="PheT/TilS domain"/>
    <property type="match status" value="1"/>
</dbReference>
<keyword evidence="4 8" id="KW-0819">tRNA processing</keyword>
<evidence type="ECO:0000256" key="6">
    <source>
        <dbReference type="ARBA" id="ARBA00022840"/>
    </source>
</evidence>
<dbReference type="GO" id="GO:0005524">
    <property type="term" value="F:ATP binding"/>
    <property type="evidence" value="ECO:0007669"/>
    <property type="project" value="UniProtKB-UniRule"/>
</dbReference>
<organism evidence="10 11">
    <name type="scientific">Capnocytophaga leadbetteri</name>
    <dbReference type="NCBI Taxonomy" id="327575"/>
    <lineage>
        <taxon>Bacteria</taxon>
        <taxon>Pseudomonadati</taxon>
        <taxon>Bacteroidota</taxon>
        <taxon>Flavobacteriia</taxon>
        <taxon>Flavobacteriales</taxon>
        <taxon>Flavobacteriaceae</taxon>
        <taxon>Capnocytophaga</taxon>
    </lineage>
</organism>
<comment type="function">
    <text evidence="8">Ligates lysine onto the cytidine present at position 34 of the AUA codon-specific tRNA(Ile) that contains the anticodon CAU, in an ATP-dependent manner. Cytidine is converted to lysidine, thus changing the amino acid specificity of the tRNA from methionine to isoleucine.</text>
</comment>
<accession>A0A250FDC4</accession>
<comment type="catalytic activity">
    <reaction evidence="7 8">
        <text>cytidine(34) in tRNA(Ile2) + L-lysine + ATP = lysidine(34) in tRNA(Ile2) + AMP + diphosphate + H(+)</text>
        <dbReference type="Rhea" id="RHEA:43744"/>
        <dbReference type="Rhea" id="RHEA-COMP:10625"/>
        <dbReference type="Rhea" id="RHEA-COMP:10670"/>
        <dbReference type="ChEBI" id="CHEBI:15378"/>
        <dbReference type="ChEBI" id="CHEBI:30616"/>
        <dbReference type="ChEBI" id="CHEBI:32551"/>
        <dbReference type="ChEBI" id="CHEBI:33019"/>
        <dbReference type="ChEBI" id="CHEBI:82748"/>
        <dbReference type="ChEBI" id="CHEBI:83665"/>
        <dbReference type="ChEBI" id="CHEBI:456215"/>
        <dbReference type="EC" id="6.3.4.19"/>
    </reaction>
</comment>
<dbReference type="Pfam" id="PF11734">
    <property type="entry name" value="TilS_C"/>
    <property type="match status" value="1"/>
</dbReference>
<dbReference type="Gene3D" id="3.40.50.620">
    <property type="entry name" value="HUPs"/>
    <property type="match status" value="1"/>
</dbReference>
<keyword evidence="3 8" id="KW-0436">Ligase</keyword>
<dbReference type="InterPro" id="IPR014729">
    <property type="entry name" value="Rossmann-like_a/b/a_fold"/>
</dbReference>
<dbReference type="PANTHER" id="PTHR43033:SF1">
    <property type="entry name" value="TRNA(ILE)-LYSIDINE SYNTHASE-RELATED"/>
    <property type="match status" value="1"/>
</dbReference>
<sequence>MKTNLLEALKHQRVLVAISGGIDSVVLAHLLYSHGAEVILAHCNFSLRGEESDGDEAFVRSFAERLGVPLLVERFDTHAYAKEYQLNTQLAARELRYEWFDRMAQTYACAYIATAHHANDNLETFLINLSRGSGLDGLLGIPQQNGKLIRPLLSFSRQQIYQYAQAKQLSWREDSSNASNKYVRNVIRHEIIPQLRYVHPNYLENFNQTQEYLHQSARFIDYYIEKIRSECFQGEPIRISPSPLLQVPELPLVLHRLFYPYGFNNVKDLQQLLFTAEAGKMLSSPSHQLIKDKEWVWLLPIEGEEEAPFVIAEGVREVTTPIRLVFEEVPPTAAISEAPNTISVDADKLEFPLALRHKREGDVFYPIGLGSAKKLSKYFIDEKYSQIVRQQQWLLCSGDRIVWVVGKRLDHRFRVTPKTKRVLQISVFGNSQIC</sequence>
<evidence type="ECO:0000256" key="5">
    <source>
        <dbReference type="ARBA" id="ARBA00022741"/>
    </source>
</evidence>
<evidence type="ECO:0000256" key="4">
    <source>
        <dbReference type="ARBA" id="ARBA00022694"/>
    </source>
</evidence>
<proteinExistence type="inferred from homology"/>
<evidence type="ECO:0000256" key="8">
    <source>
        <dbReference type="HAMAP-Rule" id="MF_01161"/>
    </source>
</evidence>
<dbReference type="Pfam" id="PF01171">
    <property type="entry name" value="ATP_bind_3"/>
    <property type="match status" value="1"/>
</dbReference>
<dbReference type="NCBIfam" id="TIGR02432">
    <property type="entry name" value="lysidine_TilS_N"/>
    <property type="match status" value="1"/>
</dbReference>
<feature type="domain" description="Lysidine-tRNA(Ile) synthetase C-terminal" evidence="9">
    <location>
        <begin position="353"/>
        <end position="425"/>
    </location>
</feature>
<dbReference type="SUPFAM" id="SSF52402">
    <property type="entry name" value="Adenine nucleotide alpha hydrolases-like"/>
    <property type="match status" value="1"/>
</dbReference>
<dbReference type="GO" id="GO:0005737">
    <property type="term" value="C:cytoplasm"/>
    <property type="evidence" value="ECO:0007669"/>
    <property type="project" value="UniProtKB-SubCell"/>
</dbReference>
<protein>
    <recommendedName>
        <fullName evidence="8">tRNA(Ile)-lysidine synthase</fullName>
        <ecNumber evidence="8">6.3.4.19</ecNumber>
    </recommendedName>
    <alternativeName>
        <fullName evidence="8">tRNA(Ile)-2-lysyl-cytidine synthase</fullName>
    </alternativeName>
    <alternativeName>
        <fullName evidence="8">tRNA(Ile)-lysidine synthetase</fullName>
    </alternativeName>
</protein>
<keyword evidence="11" id="KW-1185">Reference proteome</keyword>
<evidence type="ECO:0000256" key="3">
    <source>
        <dbReference type="ARBA" id="ARBA00022598"/>
    </source>
</evidence>
<dbReference type="SMART" id="SM00977">
    <property type="entry name" value="TilS_C"/>
    <property type="match status" value="1"/>
</dbReference>
<dbReference type="CDD" id="cd01992">
    <property type="entry name" value="TilS_N"/>
    <property type="match status" value="1"/>
</dbReference>
<evidence type="ECO:0000313" key="10">
    <source>
        <dbReference type="EMBL" id="ATA82038.1"/>
    </source>
</evidence>
<comment type="similarity">
    <text evidence="8">Belongs to the tRNA(Ile)-lysidine synthase family.</text>
</comment>
<dbReference type="EMBL" id="CP022384">
    <property type="protein sequence ID" value="ATA82038.1"/>
    <property type="molecule type" value="Genomic_DNA"/>
</dbReference>
<dbReference type="GO" id="GO:0006400">
    <property type="term" value="P:tRNA modification"/>
    <property type="evidence" value="ECO:0007669"/>
    <property type="project" value="UniProtKB-UniRule"/>
</dbReference>
<reference evidence="11" key="1">
    <citation type="submission" date="2017-06" db="EMBL/GenBank/DDBJ databases">
        <title>Capnocytophaga spp. assemblies.</title>
        <authorList>
            <person name="Gulvik C.A."/>
        </authorList>
    </citation>
    <scope>NUCLEOTIDE SEQUENCE [LARGE SCALE GENOMIC DNA]</scope>
    <source>
        <strain evidence="11">H6253</strain>
    </source>
</reference>
<dbReference type="KEGG" id="clk:CGC53_06620"/>
<dbReference type="InterPro" id="IPR012795">
    <property type="entry name" value="tRNA_Ile_lys_synt_N"/>
</dbReference>
<gene>
    <name evidence="8 10" type="primary">tilS</name>
    <name evidence="10" type="ORF">CGC53_06620</name>
</gene>
<comment type="subcellular location">
    <subcellularLocation>
        <location evidence="1 8">Cytoplasm</location>
    </subcellularLocation>
</comment>
<evidence type="ECO:0000259" key="9">
    <source>
        <dbReference type="SMART" id="SM00977"/>
    </source>
</evidence>
<feature type="binding site" evidence="8">
    <location>
        <begin position="19"/>
        <end position="24"/>
    </location>
    <ligand>
        <name>ATP</name>
        <dbReference type="ChEBI" id="CHEBI:30616"/>
    </ligand>
</feature>
<evidence type="ECO:0000256" key="7">
    <source>
        <dbReference type="ARBA" id="ARBA00048539"/>
    </source>
</evidence>
<dbReference type="InterPro" id="IPR011063">
    <property type="entry name" value="TilS/TtcA_N"/>
</dbReference>
<comment type="domain">
    <text evidence="8">The N-terminal region contains the highly conserved SGGXDS motif, predicted to be a P-loop motif involved in ATP binding.</text>
</comment>
<dbReference type="PANTHER" id="PTHR43033">
    <property type="entry name" value="TRNA(ILE)-LYSIDINE SYNTHASE-RELATED"/>
    <property type="match status" value="1"/>
</dbReference>